<sequence length="110" mass="12228">MNRTLPLIPSRHAALLPAPPSSRHVQSFRVPISIAVSNFGNGHRAWTASISPGEDTKDVDKHLRNKRRSARLEEVGRDGKPFGSWCQKLQQPGACFCHGRRPTLFGRSCD</sequence>
<evidence type="ECO:0000313" key="1">
    <source>
        <dbReference type="EMBL" id="MEQ2166822.1"/>
    </source>
</evidence>
<reference evidence="1 2" key="1">
    <citation type="submission" date="2021-06" db="EMBL/GenBank/DDBJ databases">
        <authorList>
            <person name="Palmer J.M."/>
        </authorList>
    </citation>
    <scope>NUCLEOTIDE SEQUENCE [LARGE SCALE GENOMIC DNA]</scope>
    <source>
        <strain evidence="1 2">GA_2019</strain>
        <tissue evidence="1">Muscle</tissue>
    </source>
</reference>
<organism evidence="1 2">
    <name type="scientific">Goodea atripinnis</name>
    <dbReference type="NCBI Taxonomy" id="208336"/>
    <lineage>
        <taxon>Eukaryota</taxon>
        <taxon>Metazoa</taxon>
        <taxon>Chordata</taxon>
        <taxon>Craniata</taxon>
        <taxon>Vertebrata</taxon>
        <taxon>Euteleostomi</taxon>
        <taxon>Actinopterygii</taxon>
        <taxon>Neopterygii</taxon>
        <taxon>Teleostei</taxon>
        <taxon>Neoteleostei</taxon>
        <taxon>Acanthomorphata</taxon>
        <taxon>Ovalentaria</taxon>
        <taxon>Atherinomorphae</taxon>
        <taxon>Cyprinodontiformes</taxon>
        <taxon>Goodeidae</taxon>
        <taxon>Goodea</taxon>
    </lineage>
</organism>
<proteinExistence type="predicted"/>
<accession>A0ABV0N614</accession>
<keyword evidence="2" id="KW-1185">Reference proteome</keyword>
<protein>
    <submittedName>
        <fullName evidence="1">Uncharacterized protein</fullName>
    </submittedName>
</protein>
<evidence type="ECO:0000313" key="2">
    <source>
        <dbReference type="Proteomes" id="UP001476798"/>
    </source>
</evidence>
<gene>
    <name evidence="1" type="ORF">GOODEAATRI_032229</name>
</gene>
<dbReference type="Proteomes" id="UP001476798">
    <property type="component" value="Unassembled WGS sequence"/>
</dbReference>
<name>A0ABV0N614_9TELE</name>
<dbReference type="EMBL" id="JAHRIO010025876">
    <property type="protein sequence ID" value="MEQ2166822.1"/>
    <property type="molecule type" value="Genomic_DNA"/>
</dbReference>
<comment type="caution">
    <text evidence="1">The sequence shown here is derived from an EMBL/GenBank/DDBJ whole genome shotgun (WGS) entry which is preliminary data.</text>
</comment>